<accession>A0A7D5L994</accession>
<evidence type="ECO:0000313" key="2">
    <source>
        <dbReference type="EMBL" id="QLG60675.1"/>
    </source>
</evidence>
<protein>
    <recommendedName>
        <fullName evidence="1">PD(D/E)XK endonuclease domain-containing protein</fullName>
    </recommendedName>
</protein>
<reference evidence="2 3" key="1">
    <citation type="submission" date="2020-06" db="EMBL/GenBank/DDBJ databases">
        <title>NJ-3-1, isolated from saline soil.</title>
        <authorList>
            <person name="Cui H.L."/>
            <person name="Shi X."/>
        </authorList>
    </citation>
    <scope>NUCLEOTIDE SEQUENCE [LARGE SCALE GENOMIC DNA]</scope>
    <source>
        <strain evidence="2 3">NJ-3-1</strain>
    </source>
</reference>
<dbReference type="Pfam" id="PF11645">
    <property type="entry name" value="PDDEXK_5"/>
    <property type="match status" value="1"/>
</dbReference>
<dbReference type="RefSeq" id="WP_179267261.1">
    <property type="nucleotide sequence ID" value="NZ_CP058579.1"/>
</dbReference>
<dbReference type="AlphaFoldDB" id="A0A7D5L994"/>
<dbReference type="Proteomes" id="UP000509626">
    <property type="component" value="Chromosome"/>
</dbReference>
<proteinExistence type="predicted"/>
<gene>
    <name evidence="2" type="ORF">HUG12_02520</name>
</gene>
<dbReference type="GO" id="GO:0003676">
    <property type="term" value="F:nucleic acid binding"/>
    <property type="evidence" value="ECO:0007669"/>
    <property type="project" value="InterPro"/>
</dbReference>
<sequence>MGPLDELATHEKGDHTEAVVISELKRRGVSVCAPFGDNDRYDLIAESAESLFRLQVKTGWLREVVVEFSGQSQHVNAAGNTYKPYEDDVDFFVVYCHELDSMYLVAEDAFDTG</sequence>
<dbReference type="Gene3D" id="3.40.1350.10">
    <property type="match status" value="1"/>
</dbReference>
<dbReference type="InterPro" id="IPR021671">
    <property type="entry name" value="PD(D/E)XK_Endonuc"/>
</dbReference>
<dbReference type="InterPro" id="IPR011856">
    <property type="entry name" value="tRNA_endonuc-like_dom_sf"/>
</dbReference>
<dbReference type="EMBL" id="CP058579">
    <property type="protein sequence ID" value="QLG60675.1"/>
    <property type="molecule type" value="Genomic_DNA"/>
</dbReference>
<dbReference type="GeneID" id="56036297"/>
<evidence type="ECO:0000259" key="1">
    <source>
        <dbReference type="Pfam" id="PF11645"/>
    </source>
</evidence>
<name>A0A7D5L994_9EURY</name>
<keyword evidence="3" id="KW-1185">Reference proteome</keyword>
<dbReference type="OrthoDB" id="350649at2157"/>
<feature type="domain" description="PD(D/E)XK endonuclease" evidence="1">
    <location>
        <begin position="8"/>
        <end position="109"/>
    </location>
</feature>
<evidence type="ECO:0000313" key="3">
    <source>
        <dbReference type="Proteomes" id="UP000509626"/>
    </source>
</evidence>
<organism evidence="2 3">
    <name type="scientific">Halorarum salinum</name>
    <dbReference type="NCBI Taxonomy" id="2743089"/>
    <lineage>
        <taxon>Archaea</taxon>
        <taxon>Methanobacteriati</taxon>
        <taxon>Methanobacteriota</taxon>
        <taxon>Stenosarchaea group</taxon>
        <taxon>Halobacteria</taxon>
        <taxon>Halobacteriales</taxon>
        <taxon>Haloferacaceae</taxon>
        <taxon>Halorarum</taxon>
    </lineage>
</organism>
<dbReference type="KEGG" id="halu:HUG12_02520"/>